<organism evidence="2 3">
    <name type="scientific">Devosia psychrophila</name>
    <dbReference type="NCBI Taxonomy" id="728005"/>
    <lineage>
        <taxon>Bacteria</taxon>
        <taxon>Pseudomonadati</taxon>
        <taxon>Pseudomonadota</taxon>
        <taxon>Alphaproteobacteria</taxon>
        <taxon>Hyphomicrobiales</taxon>
        <taxon>Devosiaceae</taxon>
        <taxon>Devosia</taxon>
    </lineage>
</organism>
<dbReference type="SMART" id="SM00418">
    <property type="entry name" value="HTH_ARSR"/>
    <property type="match status" value="1"/>
</dbReference>
<dbReference type="InterPro" id="IPR001845">
    <property type="entry name" value="HTH_ArsR_DNA-bd_dom"/>
</dbReference>
<dbReference type="PANTHER" id="PTHR38600">
    <property type="entry name" value="TRANSCRIPTIONAL REGULATORY PROTEIN"/>
    <property type="match status" value="1"/>
</dbReference>
<comment type="caution">
    <text evidence="2">The sequence shown here is derived from an EMBL/GenBank/DDBJ whole genome shotgun (WGS) entry which is preliminary data.</text>
</comment>
<reference evidence="2 3" key="1">
    <citation type="submission" date="2015-03" db="EMBL/GenBank/DDBJ databases">
        <authorList>
            <person name="Lepp D."/>
            <person name="Hassan Y.I."/>
            <person name="Li X.-Z."/>
            <person name="Zhou T."/>
        </authorList>
    </citation>
    <scope>NUCLEOTIDE SEQUENCE [LARGE SCALE GENOMIC DNA]</scope>
    <source>
        <strain evidence="2 3">Cr7-05</strain>
    </source>
</reference>
<keyword evidence="3" id="KW-1185">Reference proteome</keyword>
<dbReference type="Pfam" id="PF12840">
    <property type="entry name" value="HTH_20"/>
    <property type="match status" value="1"/>
</dbReference>
<gene>
    <name evidence="2" type="ORF">WH91_10185</name>
</gene>
<feature type="domain" description="HTH arsR-type" evidence="1">
    <location>
        <begin position="1"/>
        <end position="95"/>
    </location>
</feature>
<dbReference type="Proteomes" id="UP000033519">
    <property type="component" value="Unassembled WGS sequence"/>
</dbReference>
<evidence type="ECO:0000259" key="1">
    <source>
        <dbReference type="PROSITE" id="PS50987"/>
    </source>
</evidence>
<name>A0ABR5DZB6_9HYPH</name>
<dbReference type="PROSITE" id="PS50987">
    <property type="entry name" value="HTH_ARSR_2"/>
    <property type="match status" value="1"/>
</dbReference>
<dbReference type="InterPro" id="IPR036388">
    <property type="entry name" value="WH-like_DNA-bd_sf"/>
</dbReference>
<accession>A0ABR5DZB6</accession>
<evidence type="ECO:0000313" key="3">
    <source>
        <dbReference type="Proteomes" id="UP000033519"/>
    </source>
</evidence>
<dbReference type="CDD" id="cd00090">
    <property type="entry name" value="HTH_ARSR"/>
    <property type="match status" value="1"/>
</dbReference>
<dbReference type="PANTHER" id="PTHR38600:SF2">
    <property type="entry name" value="SLL0088 PROTEIN"/>
    <property type="match status" value="1"/>
</dbReference>
<dbReference type="InterPro" id="IPR011991">
    <property type="entry name" value="ArsR-like_HTH"/>
</dbReference>
<dbReference type="NCBIfam" id="NF033788">
    <property type="entry name" value="HTH_metalloreg"/>
    <property type="match status" value="1"/>
</dbReference>
<protein>
    <recommendedName>
        <fullName evidence="1">HTH arsR-type domain-containing protein</fullName>
    </recommendedName>
</protein>
<evidence type="ECO:0000313" key="2">
    <source>
        <dbReference type="EMBL" id="KKC33368.1"/>
    </source>
</evidence>
<sequence>MVEHSGLQIGIVFQALSHEVRREMLASLAREELSVSSLARPHAMSLAAASKHVKLLEDAGLIRRRVVGREHLCRLDARPLAQVTEWLRFYESFWTEGLDALGELVEINDEKEK</sequence>
<dbReference type="RefSeq" id="WP_046170852.1">
    <property type="nucleotide sequence ID" value="NZ_LAPV01000093.1"/>
</dbReference>
<dbReference type="PRINTS" id="PR00778">
    <property type="entry name" value="HTHARSR"/>
</dbReference>
<dbReference type="Gene3D" id="1.10.10.10">
    <property type="entry name" value="Winged helix-like DNA-binding domain superfamily/Winged helix DNA-binding domain"/>
    <property type="match status" value="1"/>
</dbReference>
<proteinExistence type="predicted"/>
<dbReference type="InterPro" id="IPR036390">
    <property type="entry name" value="WH_DNA-bd_sf"/>
</dbReference>
<dbReference type="EMBL" id="LAPV01000093">
    <property type="protein sequence ID" value="KKC33368.1"/>
    <property type="molecule type" value="Genomic_DNA"/>
</dbReference>
<dbReference type="SUPFAM" id="SSF46785">
    <property type="entry name" value="Winged helix' DNA-binding domain"/>
    <property type="match status" value="1"/>
</dbReference>